<dbReference type="GO" id="GO:0046872">
    <property type="term" value="F:metal ion binding"/>
    <property type="evidence" value="ECO:0007669"/>
    <property type="project" value="UniProtKB-KW"/>
</dbReference>
<dbReference type="InterPro" id="IPR007197">
    <property type="entry name" value="rSAM"/>
</dbReference>
<feature type="domain" description="Radical SAM core" evidence="13">
    <location>
        <begin position="108"/>
        <end position="344"/>
    </location>
</feature>
<dbReference type="SFLD" id="SFLDF00275">
    <property type="entry name" value="adenosine_C2_methyltransferase"/>
    <property type="match status" value="1"/>
</dbReference>
<dbReference type="GO" id="GO:0005737">
    <property type="term" value="C:cytoplasm"/>
    <property type="evidence" value="ECO:0007669"/>
    <property type="project" value="UniProtKB-SubCell"/>
</dbReference>
<keyword evidence="4" id="KW-0004">4Fe-4S</keyword>
<evidence type="ECO:0000256" key="5">
    <source>
        <dbReference type="ARBA" id="ARBA00022490"/>
    </source>
</evidence>
<dbReference type="SMR" id="U2J3K6"/>
<dbReference type="EMBL" id="ATDL01000022">
    <property type="protein sequence ID" value="ERJ57223.1"/>
    <property type="molecule type" value="Genomic_DNA"/>
</dbReference>
<dbReference type="Proteomes" id="UP000016584">
    <property type="component" value="Unassembled WGS sequence"/>
</dbReference>
<dbReference type="PATRIC" id="fig|1346330.5.peg.3950"/>
<evidence type="ECO:0000256" key="6">
    <source>
        <dbReference type="ARBA" id="ARBA00022603"/>
    </source>
</evidence>
<evidence type="ECO:0000313" key="14">
    <source>
        <dbReference type="EMBL" id="ERJ57223.1"/>
    </source>
</evidence>
<dbReference type="AlphaFoldDB" id="U2J3K6"/>
<sequence>MTQKMNVSGLLPNPPTGGILENIQSYLKNSGIPSYRFQQLVYSLQQGCIDFKDAKELPKPLREQLISEFGTTPIPLHIIESHSSKQVEKVLFETKAKAKIETVLSHYRTGWTSMCISSQCGCGLGCSFCATAAMGLMKNLTADEICAQVFHPYWQKRLPDSIAFMGMGEALANPNIFTAIEAFTAKGYGGISQRRITVSTVGFAPNLEQLVQKYPHVTITLSVHSPFSKQRAELIPLENKFPLADNLAVLNSYVKAFNRKVYLAYLLIKGINDTDEHLNALVDLIKSQYRPELYHVSVIRYNNALGANPAYQQPSAEGISKFVERLQSQGIHATRRTQFGSGIEAACGQLHAKYEQKRKGNK</sequence>
<dbReference type="InterPro" id="IPR013785">
    <property type="entry name" value="Aldolase_TIM"/>
</dbReference>
<evidence type="ECO:0000256" key="4">
    <source>
        <dbReference type="ARBA" id="ARBA00022485"/>
    </source>
</evidence>
<keyword evidence="11" id="KW-0411">Iron-sulfur</keyword>
<dbReference type="PIRSF" id="PIRSF006004">
    <property type="entry name" value="CHP00048"/>
    <property type="match status" value="1"/>
</dbReference>
<keyword evidence="6" id="KW-0489">Methyltransferase</keyword>
<dbReference type="SUPFAM" id="SSF102114">
    <property type="entry name" value="Radical SAM enzymes"/>
    <property type="match status" value="1"/>
</dbReference>
<keyword evidence="10" id="KW-0408">Iron</keyword>
<dbReference type="GO" id="GO:0051539">
    <property type="term" value="F:4 iron, 4 sulfur cluster binding"/>
    <property type="evidence" value="ECO:0007669"/>
    <property type="project" value="UniProtKB-KW"/>
</dbReference>
<keyword evidence="7" id="KW-0808">Transferase</keyword>
<evidence type="ECO:0000313" key="15">
    <source>
        <dbReference type="Proteomes" id="UP000016584"/>
    </source>
</evidence>
<keyword evidence="5" id="KW-0963">Cytoplasm</keyword>
<evidence type="ECO:0000256" key="8">
    <source>
        <dbReference type="ARBA" id="ARBA00022691"/>
    </source>
</evidence>
<dbReference type="PROSITE" id="PS51918">
    <property type="entry name" value="RADICAL_SAM"/>
    <property type="match status" value="1"/>
</dbReference>
<comment type="subcellular location">
    <subcellularLocation>
        <location evidence="2">Cytoplasm</location>
    </subcellularLocation>
</comment>
<dbReference type="GO" id="GO:0070475">
    <property type="term" value="P:rRNA base methylation"/>
    <property type="evidence" value="ECO:0007669"/>
    <property type="project" value="TreeGrafter"/>
</dbReference>
<dbReference type="Pfam" id="PF04055">
    <property type="entry name" value="Radical_SAM"/>
    <property type="match status" value="1"/>
</dbReference>
<gene>
    <name evidence="14" type="ORF">M472_00440</name>
</gene>
<dbReference type="InterPro" id="IPR004383">
    <property type="entry name" value="rRNA_lsu_MTrfase_RlmN/Cfr"/>
</dbReference>
<keyword evidence="15" id="KW-1185">Reference proteome</keyword>
<name>U2J3K6_9SPHI</name>
<proteinExistence type="inferred from homology"/>
<comment type="caution">
    <text evidence="14">The sequence shown here is derived from an EMBL/GenBank/DDBJ whole genome shotgun (WGS) entry which is preliminary data.</text>
</comment>
<dbReference type="Gene3D" id="3.20.20.70">
    <property type="entry name" value="Aldolase class I"/>
    <property type="match status" value="1"/>
</dbReference>
<evidence type="ECO:0000256" key="9">
    <source>
        <dbReference type="ARBA" id="ARBA00022723"/>
    </source>
</evidence>
<dbReference type="SFLD" id="SFLDG01062">
    <property type="entry name" value="methyltransferase_(Class_A)"/>
    <property type="match status" value="1"/>
</dbReference>
<reference evidence="14 15" key="1">
    <citation type="journal article" date="2013" name="Genome Announc.">
        <title>The Draft Genome Sequence of Sphingomonas paucimobilis Strain HER1398 (Proteobacteria), Host to the Giant PAU Phage, Indicates That It Is a Member of the Genus Sphingobacterium (Bacteroidetes).</title>
        <authorList>
            <person name="White R.A.III."/>
            <person name="Suttle C.A."/>
        </authorList>
    </citation>
    <scope>NUCLEOTIDE SEQUENCE [LARGE SCALE GENOMIC DNA]</scope>
    <source>
        <strain evidence="14 15">HER1398</strain>
    </source>
</reference>
<dbReference type="PANTHER" id="PTHR30544:SF5">
    <property type="entry name" value="RADICAL SAM CORE DOMAIN-CONTAINING PROTEIN"/>
    <property type="match status" value="1"/>
</dbReference>
<evidence type="ECO:0000256" key="11">
    <source>
        <dbReference type="ARBA" id="ARBA00023014"/>
    </source>
</evidence>
<evidence type="ECO:0000256" key="1">
    <source>
        <dbReference type="ARBA" id="ARBA00001966"/>
    </source>
</evidence>
<evidence type="ECO:0000259" key="13">
    <source>
        <dbReference type="PROSITE" id="PS51918"/>
    </source>
</evidence>
<dbReference type="Gene3D" id="1.10.150.530">
    <property type="match status" value="1"/>
</dbReference>
<dbReference type="CDD" id="cd01335">
    <property type="entry name" value="Radical_SAM"/>
    <property type="match status" value="1"/>
</dbReference>
<dbReference type="GO" id="GO:0030488">
    <property type="term" value="P:tRNA methylation"/>
    <property type="evidence" value="ECO:0007669"/>
    <property type="project" value="TreeGrafter"/>
</dbReference>
<evidence type="ECO:0000256" key="2">
    <source>
        <dbReference type="ARBA" id="ARBA00004496"/>
    </source>
</evidence>
<keyword evidence="8" id="KW-0949">S-adenosyl-L-methionine</keyword>
<dbReference type="eggNOG" id="COG0820">
    <property type="taxonomic scope" value="Bacteria"/>
</dbReference>
<evidence type="ECO:0000256" key="3">
    <source>
        <dbReference type="ARBA" id="ARBA00007544"/>
    </source>
</evidence>
<accession>U2J3K6</accession>
<keyword evidence="12" id="KW-1015">Disulfide bond</keyword>
<dbReference type="InterPro" id="IPR058240">
    <property type="entry name" value="rSAM_sf"/>
</dbReference>
<dbReference type="PANTHER" id="PTHR30544">
    <property type="entry name" value="23S RRNA METHYLTRANSFERASE"/>
    <property type="match status" value="1"/>
</dbReference>
<organism evidence="14 15">
    <name type="scientific">Sphingobacterium paucimobilis HER1398</name>
    <dbReference type="NCBI Taxonomy" id="1346330"/>
    <lineage>
        <taxon>Bacteria</taxon>
        <taxon>Pseudomonadati</taxon>
        <taxon>Bacteroidota</taxon>
        <taxon>Sphingobacteriia</taxon>
        <taxon>Sphingobacteriales</taxon>
        <taxon>Sphingobacteriaceae</taxon>
        <taxon>Sphingobacterium</taxon>
    </lineage>
</organism>
<evidence type="ECO:0000256" key="7">
    <source>
        <dbReference type="ARBA" id="ARBA00022679"/>
    </source>
</evidence>
<dbReference type="GO" id="GO:0008173">
    <property type="term" value="F:RNA methyltransferase activity"/>
    <property type="evidence" value="ECO:0007669"/>
    <property type="project" value="InterPro"/>
</dbReference>
<evidence type="ECO:0000256" key="12">
    <source>
        <dbReference type="ARBA" id="ARBA00023157"/>
    </source>
</evidence>
<dbReference type="STRING" id="1346330.M472_00440"/>
<dbReference type="RefSeq" id="WP_021071954.1">
    <property type="nucleotide sequence ID" value="NZ_ATDL01000022.1"/>
</dbReference>
<dbReference type="InterPro" id="IPR040072">
    <property type="entry name" value="Methyltransferase_A"/>
</dbReference>
<evidence type="ECO:0000256" key="10">
    <source>
        <dbReference type="ARBA" id="ARBA00023004"/>
    </source>
</evidence>
<protein>
    <recommendedName>
        <fullName evidence="13">Radical SAM core domain-containing protein</fullName>
    </recommendedName>
</protein>
<comment type="cofactor">
    <cofactor evidence="1">
        <name>[4Fe-4S] cluster</name>
        <dbReference type="ChEBI" id="CHEBI:49883"/>
    </cofactor>
</comment>
<dbReference type="SFLD" id="SFLDS00029">
    <property type="entry name" value="Radical_SAM"/>
    <property type="match status" value="1"/>
</dbReference>
<comment type="similarity">
    <text evidence="3">Belongs to the radical SAM superfamily. RlmN family.</text>
</comment>
<keyword evidence="9" id="KW-0479">Metal-binding</keyword>